<dbReference type="STRING" id="235985.SAMN05414137_15210"/>
<dbReference type="EMBL" id="FOAZ01000052">
    <property type="protein sequence ID" value="SEM75115.1"/>
    <property type="molecule type" value="Genomic_DNA"/>
</dbReference>
<dbReference type="InterPro" id="IPR000182">
    <property type="entry name" value="GNAT_dom"/>
</dbReference>
<organism evidence="2 3">
    <name type="scientific">Streptacidiphilus jiangxiensis</name>
    <dbReference type="NCBI Taxonomy" id="235985"/>
    <lineage>
        <taxon>Bacteria</taxon>
        <taxon>Bacillati</taxon>
        <taxon>Actinomycetota</taxon>
        <taxon>Actinomycetes</taxon>
        <taxon>Kitasatosporales</taxon>
        <taxon>Streptomycetaceae</taxon>
        <taxon>Streptacidiphilus</taxon>
    </lineage>
</organism>
<dbReference type="AlphaFoldDB" id="A0A1H8AWR5"/>
<feature type="domain" description="N-acetyltransferase" evidence="1">
    <location>
        <begin position="56"/>
        <end position="195"/>
    </location>
</feature>
<proteinExistence type="predicted"/>
<dbReference type="Pfam" id="PF13302">
    <property type="entry name" value="Acetyltransf_3"/>
    <property type="match status" value="1"/>
</dbReference>
<evidence type="ECO:0000313" key="3">
    <source>
        <dbReference type="Proteomes" id="UP000183015"/>
    </source>
</evidence>
<evidence type="ECO:0000313" key="2">
    <source>
        <dbReference type="EMBL" id="SEM75115.1"/>
    </source>
</evidence>
<dbReference type="Proteomes" id="UP000183015">
    <property type="component" value="Unassembled WGS sequence"/>
</dbReference>
<accession>A0A1H8AWR5</accession>
<dbReference type="PROSITE" id="PS51186">
    <property type="entry name" value="GNAT"/>
    <property type="match status" value="1"/>
</dbReference>
<evidence type="ECO:0000259" key="1">
    <source>
        <dbReference type="PROSITE" id="PS51186"/>
    </source>
</evidence>
<dbReference type="eggNOG" id="COG1670">
    <property type="taxonomic scope" value="Bacteria"/>
</dbReference>
<keyword evidence="2" id="KW-0808">Transferase</keyword>
<name>A0A1H8AWR5_STRJI</name>
<dbReference type="GO" id="GO:0016747">
    <property type="term" value="F:acyltransferase activity, transferring groups other than amino-acyl groups"/>
    <property type="evidence" value="ECO:0007669"/>
    <property type="project" value="InterPro"/>
</dbReference>
<reference evidence="3" key="1">
    <citation type="submission" date="2016-10" db="EMBL/GenBank/DDBJ databases">
        <authorList>
            <person name="Varghese N."/>
        </authorList>
    </citation>
    <scope>NUCLEOTIDE SEQUENCE [LARGE SCALE GENOMIC DNA]</scope>
    <source>
        <strain evidence="3">DSM 45096 / BCRC 16803 / CGMCC 4.1857 / CIP 109030 / JCM 12277 / KCTC 19219 / NBRC 100920 / 33214</strain>
    </source>
</reference>
<sequence>MRWFDRRPRCPSGLHVEHTANLIVRSPVDDMDYLGSCTGAYDPEAQHWLGWGTEGPEQWQVDWFDDISHANREHMHTHLDGSGNHTYQDKLGYAHFTVLTRDEGRYAGAIQLIPAGKDVLAVEAWLNLPYRRLGLGKELFRAAARLGHHHLGAPRVTANVEVDHTAALRALEQAGYSRQPPPYTHAILGDGRNVTGPTYLHHHPGARTCRCGSATKAAAPGGG</sequence>
<dbReference type="OrthoDB" id="3395054at2"/>
<dbReference type="InterPro" id="IPR016181">
    <property type="entry name" value="Acyl_CoA_acyltransferase"/>
</dbReference>
<keyword evidence="3" id="KW-1185">Reference proteome</keyword>
<dbReference type="SUPFAM" id="SSF55729">
    <property type="entry name" value="Acyl-CoA N-acyltransferases (Nat)"/>
    <property type="match status" value="1"/>
</dbReference>
<gene>
    <name evidence="2" type="ORF">SAMN05414137_15210</name>
</gene>
<protein>
    <submittedName>
        <fullName evidence="2">Acetyltransferase (GNAT) domain-containing protein</fullName>
    </submittedName>
</protein>
<dbReference type="Gene3D" id="3.40.630.30">
    <property type="match status" value="1"/>
</dbReference>
<dbReference type="RefSeq" id="WP_082015697.1">
    <property type="nucleotide sequence ID" value="NZ_BBPN01000074.1"/>
</dbReference>